<evidence type="ECO:0008006" key="3">
    <source>
        <dbReference type="Google" id="ProtNLM"/>
    </source>
</evidence>
<sequence>MTVPKLKDYFAIDVSTFLNPDEFAQVFNIDGVDIWAVQDIDSTNKHPFGYADGVSLFQMALYVDSTEIGYKPTQGQVMMINDERYTLESIIEEEGLYVLKLEANR</sequence>
<accession>A0ABW9U7B6</accession>
<proteinExistence type="predicted"/>
<dbReference type="EMBL" id="WSEM01000004">
    <property type="protein sequence ID" value="MVQ33705.1"/>
    <property type="molecule type" value="Genomic_DNA"/>
</dbReference>
<dbReference type="Proteomes" id="UP000467637">
    <property type="component" value="Unassembled WGS sequence"/>
</dbReference>
<reference evidence="1 2" key="1">
    <citation type="submission" date="2019-12" db="EMBL/GenBank/DDBJ databases">
        <authorList>
            <person name="Huq M.A."/>
        </authorList>
    </citation>
    <scope>NUCLEOTIDE SEQUENCE [LARGE SCALE GENOMIC DNA]</scope>
    <source>
        <strain evidence="1 2">MAH-34</strain>
    </source>
</reference>
<dbReference type="RefSeq" id="WP_157317825.1">
    <property type="nucleotide sequence ID" value="NZ_WSEM01000004.1"/>
</dbReference>
<comment type="caution">
    <text evidence="1">The sequence shown here is derived from an EMBL/GenBank/DDBJ whole genome shotgun (WGS) entry which is preliminary data.</text>
</comment>
<protein>
    <recommendedName>
        <fullName evidence="3">ATP-binding sugar transporter Gifsy-2</fullName>
    </recommendedName>
</protein>
<name>A0ABW9U7B6_9BACL</name>
<gene>
    <name evidence="1" type="ORF">GON05_03475</name>
</gene>
<organism evidence="1 2">
    <name type="scientific">Paenibacillus anseongense</name>
    <dbReference type="NCBI Taxonomy" id="2682845"/>
    <lineage>
        <taxon>Bacteria</taxon>
        <taxon>Bacillati</taxon>
        <taxon>Bacillota</taxon>
        <taxon>Bacilli</taxon>
        <taxon>Bacillales</taxon>
        <taxon>Paenibacillaceae</taxon>
        <taxon>Paenibacillus</taxon>
    </lineage>
</organism>
<evidence type="ECO:0000313" key="1">
    <source>
        <dbReference type="EMBL" id="MVQ33705.1"/>
    </source>
</evidence>
<keyword evidence="2" id="KW-1185">Reference proteome</keyword>
<evidence type="ECO:0000313" key="2">
    <source>
        <dbReference type="Proteomes" id="UP000467637"/>
    </source>
</evidence>